<evidence type="ECO:0000256" key="4">
    <source>
        <dbReference type="ARBA" id="ARBA00022519"/>
    </source>
</evidence>
<feature type="transmembrane region" description="Helical" evidence="8">
    <location>
        <begin position="108"/>
        <end position="130"/>
    </location>
</feature>
<evidence type="ECO:0000256" key="8">
    <source>
        <dbReference type="RuleBase" id="RU363032"/>
    </source>
</evidence>
<feature type="transmembrane region" description="Helical" evidence="8">
    <location>
        <begin position="237"/>
        <end position="260"/>
    </location>
</feature>
<evidence type="ECO:0000313" key="11">
    <source>
        <dbReference type="Proteomes" id="UP000236959"/>
    </source>
</evidence>
<dbReference type="Proteomes" id="UP000236959">
    <property type="component" value="Unassembled WGS sequence"/>
</dbReference>
<gene>
    <name evidence="10" type="ORF">CLV41_106156</name>
</gene>
<keyword evidence="4" id="KW-0997">Cell inner membrane</keyword>
<dbReference type="InterPro" id="IPR000515">
    <property type="entry name" value="MetI-like"/>
</dbReference>
<dbReference type="AlphaFoldDB" id="A0A2S3US41"/>
<dbReference type="PANTHER" id="PTHR43357">
    <property type="entry name" value="INNER MEMBRANE ABC TRANSPORTER PERMEASE PROTEIN YDCV"/>
    <property type="match status" value="1"/>
</dbReference>
<dbReference type="EMBL" id="PPCN01000006">
    <property type="protein sequence ID" value="POF30542.1"/>
    <property type="molecule type" value="Genomic_DNA"/>
</dbReference>
<comment type="similarity">
    <text evidence="8">Belongs to the binding-protein-dependent transport system permease family.</text>
</comment>
<keyword evidence="6 8" id="KW-1133">Transmembrane helix</keyword>
<keyword evidence="5 8" id="KW-0812">Transmembrane</keyword>
<name>A0A2S3US41_9HYPH</name>
<evidence type="ECO:0000313" key="10">
    <source>
        <dbReference type="EMBL" id="POF30542.1"/>
    </source>
</evidence>
<evidence type="ECO:0000256" key="7">
    <source>
        <dbReference type="ARBA" id="ARBA00023136"/>
    </source>
</evidence>
<dbReference type="InterPro" id="IPR035906">
    <property type="entry name" value="MetI-like_sf"/>
</dbReference>
<dbReference type="PROSITE" id="PS50928">
    <property type="entry name" value="ABC_TM1"/>
    <property type="match status" value="1"/>
</dbReference>
<feature type="domain" description="ABC transmembrane type-1" evidence="9">
    <location>
        <begin position="70"/>
        <end position="260"/>
    </location>
</feature>
<dbReference type="SUPFAM" id="SSF161098">
    <property type="entry name" value="MetI-like"/>
    <property type="match status" value="1"/>
</dbReference>
<evidence type="ECO:0000256" key="1">
    <source>
        <dbReference type="ARBA" id="ARBA00004429"/>
    </source>
</evidence>
<evidence type="ECO:0000256" key="6">
    <source>
        <dbReference type="ARBA" id="ARBA00022989"/>
    </source>
</evidence>
<dbReference type="Pfam" id="PF00528">
    <property type="entry name" value="BPD_transp_1"/>
    <property type="match status" value="1"/>
</dbReference>
<dbReference type="CDD" id="cd06261">
    <property type="entry name" value="TM_PBP2"/>
    <property type="match status" value="1"/>
</dbReference>
<accession>A0A2S3US41</accession>
<keyword evidence="2 8" id="KW-0813">Transport</keyword>
<dbReference type="RefSeq" id="WP_208987528.1">
    <property type="nucleotide sequence ID" value="NZ_PPCN01000006.1"/>
</dbReference>
<sequence length="276" mass="30577">MMSAQRFNRILLVLLLSLTAIWLIVPFTMAVMWSLVDPSEPWTADRLVPPVISLHRWRDMWENSSLKTALVNSYLLAPSAALAALTLSMPTAFALGRIRFPGREAAKILALLPLIVPPFVTSIFFTSLLYQIGLHHWRFGAILFAHAIVFMPYSIRILTVSFEQVRADHVDAARDLGASTWARWKVAYLPALKPGIFASLLIVFIQSIEEFAIAFVVGSPDFTTIPTLLYGTLGQDFVRPNAAVLSLILVVPNVLLMLILERLLKSANPALNSGKG</sequence>
<keyword evidence="11" id="KW-1185">Reference proteome</keyword>
<evidence type="ECO:0000256" key="5">
    <source>
        <dbReference type="ARBA" id="ARBA00022692"/>
    </source>
</evidence>
<comment type="subcellular location">
    <subcellularLocation>
        <location evidence="1">Cell inner membrane</location>
        <topology evidence="1">Multi-pass membrane protein</topology>
    </subcellularLocation>
    <subcellularLocation>
        <location evidence="8">Cell membrane</location>
        <topology evidence="8">Multi-pass membrane protein</topology>
    </subcellularLocation>
</comment>
<evidence type="ECO:0000256" key="2">
    <source>
        <dbReference type="ARBA" id="ARBA00022448"/>
    </source>
</evidence>
<protein>
    <submittedName>
        <fullName evidence="10">Putative spermidine/putrescine transport system permease protein</fullName>
    </submittedName>
</protein>
<dbReference type="GO" id="GO:0055085">
    <property type="term" value="P:transmembrane transport"/>
    <property type="evidence" value="ECO:0007669"/>
    <property type="project" value="InterPro"/>
</dbReference>
<dbReference type="PANTHER" id="PTHR43357:SF4">
    <property type="entry name" value="INNER MEMBRANE ABC TRANSPORTER PERMEASE PROTEIN YDCV"/>
    <property type="match status" value="1"/>
</dbReference>
<organism evidence="10 11">
    <name type="scientific">Roseibium marinum</name>
    <dbReference type="NCBI Taxonomy" id="281252"/>
    <lineage>
        <taxon>Bacteria</taxon>
        <taxon>Pseudomonadati</taxon>
        <taxon>Pseudomonadota</taxon>
        <taxon>Alphaproteobacteria</taxon>
        <taxon>Hyphomicrobiales</taxon>
        <taxon>Stappiaceae</taxon>
        <taxon>Roseibium</taxon>
    </lineage>
</organism>
<dbReference type="Gene3D" id="1.10.3720.10">
    <property type="entry name" value="MetI-like"/>
    <property type="match status" value="1"/>
</dbReference>
<feature type="transmembrane region" description="Helical" evidence="8">
    <location>
        <begin position="136"/>
        <end position="155"/>
    </location>
</feature>
<comment type="caution">
    <text evidence="10">The sequence shown here is derived from an EMBL/GenBank/DDBJ whole genome shotgun (WGS) entry which is preliminary data.</text>
</comment>
<keyword evidence="3" id="KW-1003">Cell membrane</keyword>
<reference evidence="10 11" key="1">
    <citation type="submission" date="2018-01" db="EMBL/GenBank/DDBJ databases">
        <title>Genomic Encyclopedia of Archaeal and Bacterial Type Strains, Phase II (KMG-II): from individual species to whole genera.</title>
        <authorList>
            <person name="Goeker M."/>
        </authorList>
    </citation>
    <scope>NUCLEOTIDE SEQUENCE [LARGE SCALE GENOMIC DNA]</scope>
    <source>
        <strain evidence="10 11">DSM 17023</strain>
    </source>
</reference>
<evidence type="ECO:0000256" key="3">
    <source>
        <dbReference type="ARBA" id="ARBA00022475"/>
    </source>
</evidence>
<proteinExistence type="inferred from homology"/>
<keyword evidence="7 8" id="KW-0472">Membrane</keyword>
<feature type="transmembrane region" description="Helical" evidence="8">
    <location>
        <begin position="74"/>
        <end position="96"/>
    </location>
</feature>
<dbReference type="GO" id="GO:0005886">
    <property type="term" value="C:plasma membrane"/>
    <property type="evidence" value="ECO:0007669"/>
    <property type="project" value="UniProtKB-SubCell"/>
</dbReference>
<feature type="transmembrane region" description="Helical" evidence="8">
    <location>
        <begin position="195"/>
        <end position="217"/>
    </location>
</feature>
<evidence type="ECO:0000259" key="9">
    <source>
        <dbReference type="PROSITE" id="PS50928"/>
    </source>
</evidence>